<feature type="compositionally biased region" description="Basic and acidic residues" evidence="1">
    <location>
        <begin position="288"/>
        <end position="302"/>
    </location>
</feature>
<proteinExistence type="predicted"/>
<accession>A0A7R9L3Q2</accession>
<dbReference type="OrthoDB" id="751084at2759"/>
<evidence type="ECO:0000313" key="2">
    <source>
        <dbReference type="EMBL" id="CAD7633376.1"/>
    </source>
</evidence>
<evidence type="ECO:0008006" key="4">
    <source>
        <dbReference type="Google" id="ProtNLM"/>
    </source>
</evidence>
<protein>
    <recommendedName>
        <fullName evidence="4">WASH complex subunit 2</fullName>
    </recommendedName>
</protein>
<dbReference type="Proteomes" id="UP000759131">
    <property type="component" value="Unassembled WGS sequence"/>
</dbReference>
<dbReference type="AlphaFoldDB" id="A0A7R9L3Q2"/>
<feature type="non-terminal residue" evidence="2">
    <location>
        <position position="1"/>
    </location>
</feature>
<keyword evidence="3" id="KW-1185">Reference proteome</keyword>
<sequence length="609" mass="68333">MESSTNRFADPEDEPIDGTDVTQLMANCEKWSLKNDLELLSHLKQLSNHFVTKTEATNQSINSLVFEAKMNGVKVDNVINELQMLANSQFVENRVYDEEMDDIMPNEANGRQSVEMVATKSKEEDILPKIKSALNIGLEFLGQRFDCVSKQVPQNDSDDENDQIVEGLISDTTRDEYSQRLLPYIIGSEDFINDNNVGLSRAYETANTDLKIEPENDTLSVDSDVEAFDFQNAIPDKNIFNDHMSDSDDDSKDIFGSVPTVPAIPPKSVTNNERDASSDESDFDTFTTEEHNEDMKATKEDTNKRVVPSFQDELSAAISAKNPFKESKHTNDDNPVTEPQLKTDLFANEKPIQTPISLESESSDESDSIFRVTKNKPKIQTKQKSNFDGLFGNQTKDNSLFGQKPEKPLINNKIKVLPTIGTERVATNNSSLFDDEDDDDGDDLFSAVVHKKPNIESVVNKKDTNSGILDKKKVPISKKPVIEKRSLFSDDDNEEDIDDLFITAADSTESVSEDNEKTNVFNKRIEKSIVEKKSLFSDDDDEDGDDLFVGAINKKIVSSTSTQNNTFGNEKQNVDRKPLFDDEDIDDLFISANEKKLITENIVKESESP</sequence>
<feature type="region of interest" description="Disordered" evidence="1">
    <location>
        <begin position="246"/>
        <end position="302"/>
    </location>
</feature>
<name>A0A7R9L3Q2_9ACAR</name>
<dbReference type="EMBL" id="OC867206">
    <property type="protein sequence ID" value="CAD7633376.1"/>
    <property type="molecule type" value="Genomic_DNA"/>
</dbReference>
<feature type="compositionally biased region" description="Basic and acidic residues" evidence="1">
    <location>
        <begin position="323"/>
        <end position="332"/>
    </location>
</feature>
<gene>
    <name evidence="2" type="ORF">OSB1V03_LOCUS13773</name>
</gene>
<feature type="region of interest" description="Disordered" evidence="1">
    <location>
        <begin position="320"/>
        <end position="348"/>
    </location>
</feature>
<dbReference type="EMBL" id="CAJPIZ010012631">
    <property type="protein sequence ID" value="CAG2113806.1"/>
    <property type="molecule type" value="Genomic_DNA"/>
</dbReference>
<reference evidence="2" key="1">
    <citation type="submission" date="2020-11" db="EMBL/GenBank/DDBJ databases">
        <authorList>
            <person name="Tran Van P."/>
        </authorList>
    </citation>
    <scope>NUCLEOTIDE SEQUENCE</scope>
</reference>
<evidence type="ECO:0000256" key="1">
    <source>
        <dbReference type="SAM" id="MobiDB-lite"/>
    </source>
</evidence>
<organism evidence="2">
    <name type="scientific">Medioppia subpectinata</name>
    <dbReference type="NCBI Taxonomy" id="1979941"/>
    <lineage>
        <taxon>Eukaryota</taxon>
        <taxon>Metazoa</taxon>
        <taxon>Ecdysozoa</taxon>
        <taxon>Arthropoda</taxon>
        <taxon>Chelicerata</taxon>
        <taxon>Arachnida</taxon>
        <taxon>Acari</taxon>
        <taxon>Acariformes</taxon>
        <taxon>Sarcoptiformes</taxon>
        <taxon>Oribatida</taxon>
        <taxon>Brachypylina</taxon>
        <taxon>Oppioidea</taxon>
        <taxon>Oppiidae</taxon>
        <taxon>Medioppia</taxon>
    </lineage>
</organism>
<evidence type="ECO:0000313" key="3">
    <source>
        <dbReference type="Proteomes" id="UP000759131"/>
    </source>
</evidence>